<dbReference type="Pfam" id="PF04506">
    <property type="entry name" value="Rft-1"/>
    <property type="match status" value="1"/>
</dbReference>
<proteinExistence type="inferred from homology"/>
<dbReference type="GO" id="GO:0006488">
    <property type="term" value="P:dolichol-linked oligosaccharide biosynthetic process"/>
    <property type="evidence" value="ECO:0007669"/>
    <property type="project" value="InterPro"/>
</dbReference>
<evidence type="ECO:0000256" key="1">
    <source>
        <dbReference type="RuleBase" id="RU365067"/>
    </source>
</evidence>
<dbReference type="AlphaFoldDB" id="A0A4Y2K9P9"/>
<comment type="function">
    <text evidence="1">Intramembrane glycolipid transporter that operates in the biosynthetic pathway of dolichol-linked oligosaccharides, the glycan precursors employed in protein asparagine (N)-glycosylation. The sequential addition of sugars to dolichol pyrophosphate produces dolichol-linked oligosaccharides containing fourteen sugars, including two GlcNAcs, nine mannoses and three glucoses. Once assembled, the oligosaccharide is transferred from the lipid to nascent proteins by oligosaccharyltransferases. The assembly of dolichol-linked oligosaccharides begins on the cytosolic side of the endoplasmic reticulum membrane and finishes in its lumen. RFT1 could mediate the translocation of the cytosolically oriented intermediate DolPP-GlcNAc2Man5, produced by ALG11, into the ER lumen where dolichol-linked oligosaccharides assembly continues. However, the intramembrane lipid transporter activity could not be confirmed in vitro.</text>
</comment>
<reference evidence="2 3" key="1">
    <citation type="journal article" date="2019" name="Sci. Rep.">
        <title>Orb-weaving spider Araneus ventricosus genome elucidates the spidroin gene catalogue.</title>
        <authorList>
            <person name="Kono N."/>
            <person name="Nakamura H."/>
            <person name="Ohtoshi R."/>
            <person name="Moran D.A.P."/>
            <person name="Shinohara A."/>
            <person name="Yoshida Y."/>
            <person name="Fujiwara M."/>
            <person name="Mori M."/>
            <person name="Tomita M."/>
            <person name="Arakawa K."/>
        </authorList>
    </citation>
    <scope>NUCLEOTIDE SEQUENCE [LARGE SCALE GENOMIC DNA]</scope>
</reference>
<comment type="similarity">
    <text evidence="1">Belongs to the RFT1 family.</text>
</comment>
<dbReference type="InterPro" id="IPR007594">
    <property type="entry name" value="RFT1"/>
</dbReference>
<name>A0A4Y2K9P9_ARAVE</name>
<dbReference type="Proteomes" id="UP000499080">
    <property type="component" value="Unassembled WGS sequence"/>
</dbReference>
<dbReference type="OrthoDB" id="9979195at2759"/>
<comment type="subcellular location">
    <subcellularLocation>
        <location evidence="1">Endoplasmic reticulum membrane</location>
        <topology evidence="1">Multi-pass membrane protein</topology>
    </subcellularLocation>
</comment>
<feature type="non-terminal residue" evidence="2">
    <location>
        <position position="1"/>
    </location>
</feature>
<accession>A0A4Y2K9P9</accession>
<sequence length="43" mass="4778">LYDVVNNLGSLAARFILLPIEDSAYLLFTQILTRDRASQPLVG</sequence>
<organism evidence="2 3">
    <name type="scientific">Araneus ventricosus</name>
    <name type="common">Orbweaver spider</name>
    <name type="synonym">Epeira ventricosa</name>
    <dbReference type="NCBI Taxonomy" id="182803"/>
    <lineage>
        <taxon>Eukaryota</taxon>
        <taxon>Metazoa</taxon>
        <taxon>Ecdysozoa</taxon>
        <taxon>Arthropoda</taxon>
        <taxon>Chelicerata</taxon>
        <taxon>Arachnida</taxon>
        <taxon>Araneae</taxon>
        <taxon>Araneomorphae</taxon>
        <taxon>Entelegynae</taxon>
        <taxon>Araneoidea</taxon>
        <taxon>Araneidae</taxon>
        <taxon>Araneus</taxon>
    </lineage>
</organism>
<evidence type="ECO:0000313" key="2">
    <source>
        <dbReference type="EMBL" id="GBM98944.1"/>
    </source>
</evidence>
<gene>
    <name evidence="2" type="ORF">AVEN_34781_1</name>
</gene>
<keyword evidence="3" id="KW-1185">Reference proteome</keyword>
<dbReference type="GO" id="GO:0005789">
    <property type="term" value="C:endoplasmic reticulum membrane"/>
    <property type="evidence" value="ECO:0007669"/>
    <property type="project" value="UniProtKB-SubCell"/>
</dbReference>
<comment type="caution">
    <text evidence="2">The sequence shown here is derived from an EMBL/GenBank/DDBJ whole genome shotgun (WGS) entry which is preliminary data.</text>
</comment>
<dbReference type="EMBL" id="BGPR01193870">
    <property type="protein sequence ID" value="GBM98944.1"/>
    <property type="molecule type" value="Genomic_DNA"/>
</dbReference>
<protein>
    <recommendedName>
        <fullName evidence="1">Protein RFT1 homolog</fullName>
    </recommendedName>
</protein>
<evidence type="ECO:0000313" key="3">
    <source>
        <dbReference type="Proteomes" id="UP000499080"/>
    </source>
</evidence>